<keyword evidence="3" id="KW-0808">Transferase</keyword>
<feature type="domain" description="Methyltransferase type 11" evidence="2">
    <location>
        <begin position="30"/>
        <end position="123"/>
    </location>
</feature>
<evidence type="ECO:0000256" key="1">
    <source>
        <dbReference type="SAM" id="Coils"/>
    </source>
</evidence>
<keyword evidence="4" id="KW-1185">Reference proteome</keyword>
<feature type="coiled-coil region" evidence="1">
    <location>
        <begin position="220"/>
        <end position="286"/>
    </location>
</feature>
<keyword evidence="1" id="KW-0175">Coiled coil</keyword>
<reference evidence="3 4" key="1">
    <citation type="submission" date="2019-06" db="EMBL/GenBank/DDBJ databases">
        <title>Ochrobactrum cricket sp.nov., isolated from the insect Teleogryllus occipitalis living in deserted cropland.</title>
        <authorList>
            <person name="Hu M."/>
        </authorList>
    </citation>
    <scope>NUCLEOTIDE SEQUENCE [LARGE SCALE GENOMIC DNA]</scope>
    <source>
        <strain evidence="3 4">LCB8</strain>
    </source>
</reference>
<dbReference type="Gene3D" id="3.40.50.150">
    <property type="entry name" value="Vaccinia Virus protein VP39"/>
    <property type="match status" value="1"/>
</dbReference>
<dbReference type="Proteomes" id="UP000312784">
    <property type="component" value="Unassembled WGS sequence"/>
</dbReference>
<dbReference type="SUPFAM" id="SSF53335">
    <property type="entry name" value="S-adenosyl-L-methionine-dependent methyltransferases"/>
    <property type="match status" value="1"/>
</dbReference>
<dbReference type="RefSeq" id="WP_140026374.1">
    <property type="nucleotide sequence ID" value="NZ_JBHUFG010000040.1"/>
</dbReference>
<dbReference type="GO" id="GO:0008168">
    <property type="term" value="F:methyltransferase activity"/>
    <property type="evidence" value="ECO:0007669"/>
    <property type="project" value="UniProtKB-KW"/>
</dbReference>
<comment type="caution">
    <text evidence="3">The sequence shown here is derived from an EMBL/GenBank/DDBJ whole genome shotgun (WGS) entry which is preliminary data.</text>
</comment>
<evidence type="ECO:0000313" key="3">
    <source>
        <dbReference type="EMBL" id="TNV09769.1"/>
    </source>
</evidence>
<gene>
    <name evidence="3" type="ORF">FIC94_21585</name>
</gene>
<protein>
    <submittedName>
        <fullName evidence="3">Methyltransferase domain-containing protein</fullName>
    </submittedName>
</protein>
<dbReference type="EMBL" id="VEWL01000023">
    <property type="protein sequence ID" value="TNV09769.1"/>
    <property type="molecule type" value="Genomic_DNA"/>
</dbReference>
<dbReference type="InterPro" id="IPR013216">
    <property type="entry name" value="Methyltransf_11"/>
</dbReference>
<accession>A0ABY2XZU3</accession>
<dbReference type="Pfam" id="PF08241">
    <property type="entry name" value="Methyltransf_11"/>
    <property type="match status" value="1"/>
</dbReference>
<proteinExistence type="predicted"/>
<evidence type="ECO:0000259" key="2">
    <source>
        <dbReference type="Pfam" id="PF08241"/>
    </source>
</evidence>
<name>A0ABY2XZU3_9HYPH</name>
<evidence type="ECO:0000313" key="4">
    <source>
        <dbReference type="Proteomes" id="UP000312784"/>
    </source>
</evidence>
<organism evidence="3 4">
    <name type="scientific">Ochrobactrum teleogrylli</name>
    <dbReference type="NCBI Taxonomy" id="2479765"/>
    <lineage>
        <taxon>Bacteria</taxon>
        <taxon>Pseudomonadati</taxon>
        <taxon>Pseudomonadota</taxon>
        <taxon>Alphaproteobacteria</taxon>
        <taxon>Hyphomicrobiales</taxon>
        <taxon>Brucellaceae</taxon>
        <taxon>Brucella/Ochrobactrum group</taxon>
        <taxon>Ochrobactrum</taxon>
    </lineage>
</organism>
<dbReference type="GO" id="GO:0032259">
    <property type="term" value="P:methylation"/>
    <property type="evidence" value="ECO:0007669"/>
    <property type="project" value="UniProtKB-KW"/>
</dbReference>
<sequence>MKVTDKELYPDAQSLLDKIDFVVKETDIVLDIGCGIVPMNYFRPKLHIMAEPWDEYSNILQHRHANDKSILIVKLGALETLAAFHDNSIDSIFLLDVIEHLEKDVGFNVISEIERVARRQAVIFTPLGFMPQHMEAGEPDAWGLLGGEMQEHKSGWLPEDFSPGWKFYVCETYHNKNFKGEQLEKPHGAFFAIRNFEQKQSAPPKNISDIRRPLPSEIALQKLQTSMNEIMERNQSLEAEKISLEAEKISLEAEKISLEAEKISLAESLQMEISRLSSQNAKNLRELQAIKESRLYKALSILRHPFSTKR</sequence>
<dbReference type="InterPro" id="IPR029063">
    <property type="entry name" value="SAM-dependent_MTases_sf"/>
</dbReference>
<keyword evidence="3" id="KW-0489">Methyltransferase</keyword>